<dbReference type="GO" id="GO:0016787">
    <property type="term" value="F:hydrolase activity"/>
    <property type="evidence" value="ECO:0007669"/>
    <property type="project" value="UniProtKB-KW"/>
</dbReference>
<dbReference type="EMBL" id="JALBUR010000048">
    <property type="protein sequence ID" value="MDX8420568.1"/>
    <property type="molecule type" value="Genomic_DNA"/>
</dbReference>
<gene>
    <name evidence="2" type="ORF">MOZ60_10775</name>
</gene>
<dbReference type="InterPro" id="IPR041127">
    <property type="entry name" value="PET_hydrolase/cutinase-like"/>
</dbReference>
<dbReference type="Proteomes" id="UP001286174">
    <property type="component" value="Unassembled WGS sequence"/>
</dbReference>
<evidence type="ECO:0000313" key="2">
    <source>
        <dbReference type="EMBL" id="MDX8420568.1"/>
    </source>
</evidence>
<feature type="domain" description="PET hydrolase/cutinase-like" evidence="1">
    <location>
        <begin position="77"/>
        <end position="177"/>
    </location>
</feature>
<name>A0AB35U4S3_9FIRM</name>
<evidence type="ECO:0000313" key="3">
    <source>
        <dbReference type="Proteomes" id="UP001286174"/>
    </source>
</evidence>
<sequence length="317" mass="34785">MKKVMKIVGVIILVIAAAVAALVIKGQIEAKKSSVKEDYYTEFSSSARLEQKYSQPGEYEVSSFDDPSENATIKKVRFWYPSELEISDKKYPVIVVVNASGTPAFKYEPWFKRLASWGFVVVGNEDPQAGTGETTSIMLDYILNLPQNHKLSDKLDAENIGIVGFSQGGAGALAAVTMYDNGTAYKTIFTGSAAYPFLAGNMGWNYDVSKIKIPYFMVAGTGATDDKGVADITKEYAGVAPLASLIENYETISNDVLKVRARATGAEHEEMLARSDGYMTAWMLWQLCGNEEAASVFIGEDAEILHNNNWQDVEKNK</sequence>
<accession>A0AB35U4S3</accession>
<organism evidence="2 3">
    <name type="scientific">Grylomicrobium aquisgranensis</name>
    <dbReference type="NCBI Taxonomy" id="2926318"/>
    <lineage>
        <taxon>Bacteria</taxon>
        <taxon>Bacillati</taxon>
        <taxon>Bacillota</taxon>
        <taxon>Erysipelotrichia</taxon>
        <taxon>Erysipelotrichales</taxon>
        <taxon>Erysipelotrichaceae</taxon>
        <taxon>Grylomicrobium</taxon>
    </lineage>
</organism>
<keyword evidence="3" id="KW-1185">Reference proteome</keyword>
<proteinExistence type="predicted"/>
<dbReference type="SUPFAM" id="SSF53474">
    <property type="entry name" value="alpha/beta-Hydrolases"/>
    <property type="match status" value="1"/>
</dbReference>
<dbReference type="InterPro" id="IPR029058">
    <property type="entry name" value="AB_hydrolase_fold"/>
</dbReference>
<evidence type="ECO:0000259" key="1">
    <source>
        <dbReference type="Pfam" id="PF12740"/>
    </source>
</evidence>
<reference evidence="2 3" key="1">
    <citation type="submission" date="2022-03" db="EMBL/GenBank/DDBJ databases">
        <title>Novel taxa within the pig intestine.</title>
        <authorList>
            <person name="Wylensek D."/>
            <person name="Bishof K."/>
            <person name="Afrizal A."/>
            <person name="Clavel T."/>
        </authorList>
    </citation>
    <scope>NUCLEOTIDE SEQUENCE [LARGE SCALE GENOMIC DNA]</scope>
    <source>
        <strain evidence="2 3">CLA-KB-P133</strain>
    </source>
</reference>
<dbReference type="Pfam" id="PF12740">
    <property type="entry name" value="PETase"/>
    <property type="match status" value="1"/>
</dbReference>
<keyword evidence="2" id="KW-0378">Hydrolase</keyword>
<dbReference type="Gene3D" id="3.40.50.1820">
    <property type="entry name" value="alpha/beta hydrolase"/>
    <property type="match status" value="1"/>
</dbReference>
<comment type="caution">
    <text evidence="2">The sequence shown here is derived from an EMBL/GenBank/DDBJ whole genome shotgun (WGS) entry which is preliminary data.</text>
</comment>
<dbReference type="RefSeq" id="WP_370596689.1">
    <property type="nucleotide sequence ID" value="NZ_JALBUR010000048.1"/>
</dbReference>
<protein>
    <submittedName>
        <fullName evidence="2">Alpha/beta hydrolase</fullName>
    </submittedName>
</protein>
<dbReference type="AlphaFoldDB" id="A0AB35U4S3"/>